<evidence type="ECO:0000313" key="4">
    <source>
        <dbReference type="EMBL" id="PWA13703.1"/>
    </source>
</evidence>
<dbReference type="STRING" id="35608.A0A2U1K8U9"/>
<dbReference type="CDD" id="cd00590">
    <property type="entry name" value="RRM_SF"/>
    <property type="match status" value="1"/>
</dbReference>
<keyword evidence="5" id="KW-1185">Reference proteome</keyword>
<organism evidence="4 5">
    <name type="scientific">Artemisia annua</name>
    <name type="common">Sweet wormwood</name>
    <dbReference type="NCBI Taxonomy" id="35608"/>
    <lineage>
        <taxon>Eukaryota</taxon>
        <taxon>Viridiplantae</taxon>
        <taxon>Streptophyta</taxon>
        <taxon>Embryophyta</taxon>
        <taxon>Tracheophyta</taxon>
        <taxon>Spermatophyta</taxon>
        <taxon>Magnoliopsida</taxon>
        <taxon>eudicotyledons</taxon>
        <taxon>Gunneridae</taxon>
        <taxon>Pentapetalae</taxon>
        <taxon>asterids</taxon>
        <taxon>campanulids</taxon>
        <taxon>Asterales</taxon>
        <taxon>Asteraceae</taxon>
        <taxon>Asteroideae</taxon>
        <taxon>Anthemideae</taxon>
        <taxon>Artemisiinae</taxon>
        <taxon>Artemisia</taxon>
    </lineage>
</organism>
<proteinExistence type="predicted"/>
<evidence type="ECO:0000259" key="3">
    <source>
        <dbReference type="PROSITE" id="PS50102"/>
    </source>
</evidence>
<keyword evidence="1" id="KW-0694">RNA-binding</keyword>
<dbReference type="GO" id="GO:0003723">
    <property type="term" value="F:RNA binding"/>
    <property type="evidence" value="ECO:0007669"/>
    <property type="project" value="UniProtKB-UniRule"/>
</dbReference>
<evidence type="ECO:0000256" key="1">
    <source>
        <dbReference type="PROSITE-ProRule" id="PRU00176"/>
    </source>
</evidence>
<dbReference type="EMBL" id="PKPP01035100">
    <property type="protein sequence ID" value="PWA13703.1"/>
    <property type="molecule type" value="Genomic_DNA"/>
</dbReference>
<sequence>MGKLWMVFKKYGTVFDMFMVQRRLRNGKRYGFVRFKLVKDVEGLLRQLQKIKIGDELLRVYEAFDRKNKVNGEMRGDGGVHVNSGKFVGSNGRDGTVVKRDICDNRKYVDVINGGSKKAETNGYGKSENATANVTEQQKDNNGDMEIPLGGLTNIEIKLLGGLEVLVVFENEATANNVLKDTEHGLRRWIHKVRRGDSLERTAGRFTWINIMGVPISCWGEATFRRIAALHGTILGFHNCRLEGNQSVTYGRVQIHTINKGLIKENLTVRVKRKGYKVSVVEEMRDIIEMDMHETVKRNQDGLEENEEENKMEDIDMNIGEDDDGGDEGNNSDSGESSDEEGGEEDHVFEKRGGGGHSSRLDSGRQIIEEDVESRCSGETKVRDSFKDESETSKKAAAAECKEKVYRETTKVDIQNNHVGGGPTEKVLQECGTGYVNETCEGTRCGIAGNKILGLDVGLDKCGTDNTQQKKHDGLTNNQGERAGVRVRKESVDENNSLHKRINNSSHKCINSGCDDALKEITDVDYENSTVRRDKREVSPSSSVGSGGDRLRKKRKSLNDEVFGGDEVVKVFNKGKLNEGSINNKKKVGRKSVTKAMEVARRIGVHGLGENKKGVSDIYKDDYEEGDKKDIF</sequence>
<evidence type="ECO:0000256" key="2">
    <source>
        <dbReference type="SAM" id="MobiDB-lite"/>
    </source>
</evidence>
<protein>
    <recommendedName>
        <fullName evidence="3">RRM domain-containing protein</fullName>
    </recommendedName>
</protein>
<evidence type="ECO:0000313" key="5">
    <source>
        <dbReference type="Proteomes" id="UP000245207"/>
    </source>
</evidence>
<comment type="caution">
    <text evidence="4">The sequence shown here is derived from an EMBL/GenBank/DDBJ whole genome shotgun (WGS) entry which is preliminary data.</text>
</comment>
<dbReference type="Proteomes" id="UP000245207">
    <property type="component" value="Unassembled WGS sequence"/>
</dbReference>
<dbReference type="InterPro" id="IPR012677">
    <property type="entry name" value="Nucleotide-bd_a/b_plait_sf"/>
</dbReference>
<name>A0A2U1K8U9_ARTAN</name>
<dbReference type="PROSITE" id="PS50102">
    <property type="entry name" value="RRM"/>
    <property type="match status" value="1"/>
</dbReference>
<feature type="compositionally biased region" description="Basic and acidic residues" evidence="2">
    <location>
        <begin position="345"/>
        <end position="363"/>
    </location>
</feature>
<feature type="domain" description="RRM" evidence="3">
    <location>
        <begin position="1"/>
        <end position="65"/>
    </location>
</feature>
<feature type="compositionally biased region" description="Basic and acidic residues" evidence="2">
    <location>
        <begin position="373"/>
        <end position="393"/>
    </location>
</feature>
<feature type="region of interest" description="Disordered" evidence="2">
    <location>
        <begin position="531"/>
        <end position="557"/>
    </location>
</feature>
<dbReference type="Pfam" id="PF00076">
    <property type="entry name" value="RRM_1"/>
    <property type="match status" value="1"/>
</dbReference>
<dbReference type="InterPro" id="IPR035979">
    <property type="entry name" value="RBD_domain_sf"/>
</dbReference>
<dbReference type="InterPro" id="IPR000504">
    <property type="entry name" value="RRM_dom"/>
</dbReference>
<feature type="compositionally biased region" description="Acidic residues" evidence="2">
    <location>
        <begin position="302"/>
        <end position="327"/>
    </location>
</feature>
<dbReference type="Gene3D" id="3.30.70.330">
    <property type="match status" value="1"/>
</dbReference>
<accession>A0A2U1K8U9</accession>
<gene>
    <name evidence="4" type="ORF">CTI12_AA631290</name>
</gene>
<dbReference type="SUPFAM" id="SSF54928">
    <property type="entry name" value="RNA-binding domain, RBD"/>
    <property type="match status" value="1"/>
</dbReference>
<dbReference type="AlphaFoldDB" id="A0A2U1K8U9"/>
<feature type="region of interest" description="Disordered" evidence="2">
    <location>
        <begin position="293"/>
        <end position="393"/>
    </location>
</feature>
<reference evidence="4 5" key="1">
    <citation type="journal article" date="2018" name="Mol. Plant">
        <title>The genome of Artemisia annua provides insight into the evolution of Asteraceae family and artemisinin biosynthesis.</title>
        <authorList>
            <person name="Shen Q."/>
            <person name="Zhang L."/>
            <person name="Liao Z."/>
            <person name="Wang S."/>
            <person name="Yan T."/>
            <person name="Shi P."/>
            <person name="Liu M."/>
            <person name="Fu X."/>
            <person name="Pan Q."/>
            <person name="Wang Y."/>
            <person name="Lv Z."/>
            <person name="Lu X."/>
            <person name="Zhang F."/>
            <person name="Jiang W."/>
            <person name="Ma Y."/>
            <person name="Chen M."/>
            <person name="Hao X."/>
            <person name="Li L."/>
            <person name="Tang Y."/>
            <person name="Lv G."/>
            <person name="Zhou Y."/>
            <person name="Sun X."/>
            <person name="Brodelius P.E."/>
            <person name="Rose J.K.C."/>
            <person name="Tang K."/>
        </authorList>
    </citation>
    <scope>NUCLEOTIDE SEQUENCE [LARGE SCALE GENOMIC DNA]</scope>
    <source>
        <strain evidence="5">cv. Huhao1</strain>
        <tissue evidence="4">Leaf</tissue>
    </source>
</reference>